<dbReference type="GO" id="GO:0048544">
    <property type="term" value="P:recognition of pollen"/>
    <property type="evidence" value="ECO:0007669"/>
    <property type="project" value="InterPro"/>
</dbReference>
<evidence type="ECO:0000256" key="1">
    <source>
        <dbReference type="ARBA" id="ARBA00022729"/>
    </source>
</evidence>
<reference evidence="4 5" key="1">
    <citation type="journal article" date="2018" name="Front. Plant Sci.">
        <title>Red Clover (Trifolium pratense) and Zigzag Clover (T. medium) - A Picture of Genomic Similarities and Differences.</title>
        <authorList>
            <person name="Dluhosova J."/>
            <person name="Istvanek J."/>
            <person name="Nedelnik J."/>
            <person name="Repkova J."/>
        </authorList>
    </citation>
    <scope>NUCLEOTIDE SEQUENCE [LARGE SCALE GENOMIC DNA]</scope>
    <source>
        <strain evidence="5">cv. 10/8</strain>
        <tissue evidence="4">Leaf</tissue>
    </source>
</reference>
<dbReference type="AlphaFoldDB" id="A0A392TWT4"/>
<name>A0A392TWT4_9FABA</name>
<keyword evidence="1" id="KW-0732">Signal</keyword>
<sequence length="55" mass="6460">MKYYNTRLFLNFTGVIQWLDNFAEADLSVKWTQPRTKCLTYDVCGNFASCNDNDK</sequence>
<dbReference type="GO" id="GO:0030246">
    <property type="term" value="F:carbohydrate binding"/>
    <property type="evidence" value="ECO:0007669"/>
    <property type="project" value="UniProtKB-KW"/>
</dbReference>
<dbReference type="Pfam" id="PF00954">
    <property type="entry name" value="S_locus_glycop"/>
    <property type="match status" value="1"/>
</dbReference>
<dbReference type="GO" id="GO:0016301">
    <property type="term" value="F:kinase activity"/>
    <property type="evidence" value="ECO:0007669"/>
    <property type="project" value="UniProtKB-KW"/>
</dbReference>
<evidence type="ECO:0000256" key="2">
    <source>
        <dbReference type="ARBA" id="ARBA00023157"/>
    </source>
</evidence>
<dbReference type="InterPro" id="IPR000858">
    <property type="entry name" value="S_locus_glycoprot_dom"/>
</dbReference>
<keyword evidence="4" id="KW-0808">Transferase</keyword>
<feature type="domain" description="S-locus glycoprotein" evidence="3">
    <location>
        <begin position="3"/>
        <end position="54"/>
    </location>
</feature>
<dbReference type="EMBL" id="LXQA010662128">
    <property type="protein sequence ID" value="MCI64730.1"/>
    <property type="molecule type" value="Genomic_DNA"/>
</dbReference>
<protein>
    <submittedName>
        <fullName evidence="4">G-type lectin S-receptor-like serine/threonine-protein kinase</fullName>
    </submittedName>
</protein>
<accession>A0A392TWT4</accession>
<comment type="caution">
    <text evidence="4">The sequence shown here is derived from an EMBL/GenBank/DDBJ whole genome shotgun (WGS) entry which is preliminary data.</text>
</comment>
<dbReference type="Proteomes" id="UP000265520">
    <property type="component" value="Unassembled WGS sequence"/>
</dbReference>
<keyword evidence="5" id="KW-1185">Reference proteome</keyword>
<evidence type="ECO:0000259" key="3">
    <source>
        <dbReference type="Pfam" id="PF00954"/>
    </source>
</evidence>
<organism evidence="4 5">
    <name type="scientific">Trifolium medium</name>
    <dbReference type="NCBI Taxonomy" id="97028"/>
    <lineage>
        <taxon>Eukaryota</taxon>
        <taxon>Viridiplantae</taxon>
        <taxon>Streptophyta</taxon>
        <taxon>Embryophyta</taxon>
        <taxon>Tracheophyta</taxon>
        <taxon>Spermatophyta</taxon>
        <taxon>Magnoliopsida</taxon>
        <taxon>eudicotyledons</taxon>
        <taxon>Gunneridae</taxon>
        <taxon>Pentapetalae</taxon>
        <taxon>rosids</taxon>
        <taxon>fabids</taxon>
        <taxon>Fabales</taxon>
        <taxon>Fabaceae</taxon>
        <taxon>Papilionoideae</taxon>
        <taxon>50 kb inversion clade</taxon>
        <taxon>NPAAA clade</taxon>
        <taxon>Hologalegina</taxon>
        <taxon>IRL clade</taxon>
        <taxon>Trifolieae</taxon>
        <taxon>Trifolium</taxon>
    </lineage>
</organism>
<evidence type="ECO:0000313" key="5">
    <source>
        <dbReference type="Proteomes" id="UP000265520"/>
    </source>
</evidence>
<keyword evidence="2" id="KW-1015">Disulfide bond</keyword>
<evidence type="ECO:0000313" key="4">
    <source>
        <dbReference type="EMBL" id="MCI64730.1"/>
    </source>
</evidence>
<keyword evidence="4" id="KW-0418">Kinase</keyword>
<keyword evidence="4" id="KW-0430">Lectin</keyword>
<proteinExistence type="predicted"/>
<keyword evidence="4" id="KW-0675">Receptor</keyword>
<feature type="non-terminal residue" evidence="4">
    <location>
        <position position="55"/>
    </location>
</feature>